<sequence>MVCNKHFMHGCLAQEYSDPNLLMGHDKIKSKSARRVLCKIEPLCQNYASSSDIHTHRNVEVQTDMKVISDICVQIS</sequence>
<dbReference type="AlphaFoldDB" id="A0ABD3UXP0"/>
<evidence type="ECO:0008006" key="3">
    <source>
        <dbReference type="Google" id="ProtNLM"/>
    </source>
</evidence>
<organism evidence="1 2">
    <name type="scientific">Sinanodonta woodiana</name>
    <name type="common">Chinese pond mussel</name>
    <name type="synonym">Anodonta woodiana</name>
    <dbReference type="NCBI Taxonomy" id="1069815"/>
    <lineage>
        <taxon>Eukaryota</taxon>
        <taxon>Metazoa</taxon>
        <taxon>Spiralia</taxon>
        <taxon>Lophotrochozoa</taxon>
        <taxon>Mollusca</taxon>
        <taxon>Bivalvia</taxon>
        <taxon>Autobranchia</taxon>
        <taxon>Heteroconchia</taxon>
        <taxon>Palaeoheterodonta</taxon>
        <taxon>Unionida</taxon>
        <taxon>Unionoidea</taxon>
        <taxon>Unionidae</taxon>
        <taxon>Unioninae</taxon>
        <taxon>Sinanodonta</taxon>
    </lineage>
</organism>
<accession>A0ABD3UXP0</accession>
<evidence type="ECO:0000313" key="1">
    <source>
        <dbReference type="EMBL" id="KAL3854214.1"/>
    </source>
</evidence>
<gene>
    <name evidence="1" type="ORF">ACJMK2_013491</name>
</gene>
<dbReference type="EMBL" id="JBJQND010000014">
    <property type="protein sequence ID" value="KAL3854214.1"/>
    <property type="molecule type" value="Genomic_DNA"/>
</dbReference>
<evidence type="ECO:0000313" key="2">
    <source>
        <dbReference type="Proteomes" id="UP001634394"/>
    </source>
</evidence>
<comment type="caution">
    <text evidence="1">The sequence shown here is derived from an EMBL/GenBank/DDBJ whole genome shotgun (WGS) entry which is preliminary data.</text>
</comment>
<reference evidence="1 2" key="1">
    <citation type="submission" date="2024-11" db="EMBL/GenBank/DDBJ databases">
        <title>Chromosome-level genome assembly of the freshwater bivalve Anodonta woodiana.</title>
        <authorList>
            <person name="Chen X."/>
        </authorList>
    </citation>
    <scope>NUCLEOTIDE SEQUENCE [LARGE SCALE GENOMIC DNA]</scope>
    <source>
        <strain evidence="1">MN2024</strain>
        <tissue evidence="1">Gills</tissue>
    </source>
</reference>
<protein>
    <recommendedName>
        <fullName evidence="3">THAP-type domain-containing protein</fullName>
    </recommendedName>
</protein>
<name>A0ABD3UXP0_SINWO</name>
<keyword evidence="2" id="KW-1185">Reference proteome</keyword>
<proteinExistence type="predicted"/>
<dbReference type="Proteomes" id="UP001634394">
    <property type="component" value="Unassembled WGS sequence"/>
</dbReference>